<comment type="caution">
    <text evidence="2">The sequence shown here is derived from an EMBL/GenBank/DDBJ whole genome shotgun (WGS) entry which is preliminary data.</text>
</comment>
<gene>
    <name evidence="2" type="ORF">rosag_50780</name>
</gene>
<protein>
    <recommendedName>
        <fullName evidence="4">PepSY domain-containing protein</fullName>
    </recommendedName>
</protein>
<dbReference type="Proteomes" id="UP001161325">
    <property type="component" value="Unassembled WGS sequence"/>
</dbReference>
<evidence type="ECO:0000256" key="1">
    <source>
        <dbReference type="SAM" id="Phobius"/>
    </source>
</evidence>
<dbReference type="EMBL" id="BRXS01000012">
    <property type="protein sequence ID" value="GLC28565.1"/>
    <property type="molecule type" value="Genomic_DNA"/>
</dbReference>
<reference evidence="2" key="1">
    <citation type="submission" date="2022-08" db="EMBL/GenBank/DDBJ databases">
        <title>Draft genome sequencing of Roseisolibacter agri AW1220.</title>
        <authorList>
            <person name="Tobiishi Y."/>
            <person name="Tonouchi A."/>
        </authorList>
    </citation>
    <scope>NUCLEOTIDE SEQUENCE</scope>
    <source>
        <strain evidence="2">AW1220</strain>
    </source>
</reference>
<dbReference type="AlphaFoldDB" id="A0AA37Q8K1"/>
<evidence type="ECO:0000313" key="3">
    <source>
        <dbReference type="Proteomes" id="UP001161325"/>
    </source>
</evidence>
<feature type="transmembrane region" description="Helical" evidence="1">
    <location>
        <begin position="136"/>
        <end position="158"/>
    </location>
</feature>
<organism evidence="2 3">
    <name type="scientific">Roseisolibacter agri</name>
    <dbReference type="NCBI Taxonomy" id="2014610"/>
    <lineage>
        <taxon>Bacteria</taxon>
        <taxon>Pseudomonadati</taxon>
        <taxon>Gemmatimonadota</taxon>
        <taxon>Gemmatimonadia</taxon>
        <taxon>Gemmatimonadales</taxon>
        <taxon>Gemmatimonadaceae</taxon>
        <taxon>Roseisolibacter</taxon>
    </lineage>
</organism>
<name>A0AA37Q8K1_9BACT</name>
<dbReference type="Pfam" id="PF03929">
    <property type="entry name" value="PepSY_TM"/>
    <property type="match status" value="1"/>
</dbReference>
<feature type="transmembrane region" description="Helical" evidence="1">
    <location>
        <begin position="12"/>
        <end position="33"/>
    </location>
</feature>
<evidence type="ECO:0008006" key="4">
    <source>
        <dbReference type="Google" id="ProtNLM"/>
    </source>
</evidence>
<keyword evidence="1" id="KW-0812">Transmembrane</keyword>
<proteinExistence type="predicted"/>
<accession>A0AA37Q8K1</accession>
<sequence>MPNPRVWNRRLHRWGAVLVALPFLLVIGTGLLLQVKKQVPWVQPPEQRGAVHVPALSLPDVLARVQAVPQAGIRSWEDVDRVDVRPSKGILKVVGTSRWEVQLDVATGAVLQVAYRRSDLIESLHDGSFFHDRVKLLVFLPVAVIVLGLWVTGIYLWLLPIRARRANAAKRDAATMRAA</sequence>
<keyword evidence="1" id="KW-0472">Membrane</keyword>
<keyword evidence="1" id="KW-1133">Transmembrane helix</keyword>
<dbReference type="RefSeq" id="WP_284352961.1">
    <property type="nucleotide sequence ID" value="NZ_BRXS01000012.1"/>
</dbReference>
<dbReference type="InterPro" id="IPR005625">
    <property type="entry name" value="PepSY-ass_TM"/>
</dbReference>
<keyword evidence="3" id="KW-1185">Reference proteome</keyword>
<evidence type="ECO:0000313" key="2">
    <source>
        <dbReference type="EMBL" id="GLC28565.1"/>
    </source>
</evidence>